<keyword evidence="3" id="KW-1185">Reference proteome</keyword>
<organism evidence="2 3">
    <name type="scientific">Mycolicibacterium mageritense</name>
    <name type="common">Mycobacterium mageritense</name>
    <dbReference type="NCBI Taxonomy" id="53462"/>
    <lineage>
        <taxon>Bacteria</taxon>
        <taxon>Bacillati</taxon>
        <taxon>Actinomycetota</taxon>
        <taxon>Actinomycetes</taxon>
        <taxon>Mycobacteriales</taxon>
        <taxon>Mycobacteriaceae</taxon>
        <taxon>Mycolicibacterium</taxon>
    </lineage>
</organism>
<proteinExistence type="predicted"/>
<feature type="compositionally biased region" description="Basic and acidic residues" evidence="1">
    <location>
        <begin position="18"/>
        <end position="37"/>
    </location>
</feature>
<reference evidence="2 3" key="1">
    <citation type="journal article" date="2019" name="Emerg. Microbes Infect.">
        <title>Comprehensive subspecies identification of 175 nontuberculous mycobacteria species based on 7547 genomic profiles.</title>
        <authorList>
            <person name="Matsumoto Y."/>
            <person name="Kinjo T."/>
            <person name="Motooka D."/>
            <person name="Nabeya D."/>
            <person name="Jung N."/>
            <person name="Uechi K."/>
            <person name="Horii T."/>
            <person name="Iida T."/>
            <person name="Fujita J."/>
            <person name="Nakamura S."/>
        </authorList>
    </citation>
    <scope>NUCLEOTIDE SEQUENCE [LARGE SCALE GENOMIC DNA]</scope>
    <source>
        <strain evidence="2 3">JCM 12375</strain>
    </source>
</reference>
<feature type="region of interest" description="Disordered" evidence="1">
    <location>
        <begin position="1"/>
        <end position="49"/>
    </location>
</feature>
<evidence type="ECO:0000313" key="3">
    <source>
        <dbReference type="Proteomes" id="UP000465622"/>
    </source>
</evidence>
<dbReference type="EMBL" id="AP022567">
    <property type="protein sequence ID" value="BBX33665.1"/>
    <property type="molecule type" value="Genomic_DNA"/>
</dbReference>
<dbReference type="Proteomes" id="UP000465622">
    <property type="component" value="Chromosome"/>
</dbReference>
<gene>
    <name evidence="2" type="ORF">MMAGJ_29470</name>
</gene>
<evidence type="ECO:0000313" key="2">
    <source>
        <dbReference type="EMBL" id="BBX33665.1"/>
    </source>
</evidence>
<sequence length="291" mass="31351">MCRATDEGGRRCPSSHAPKSDTFKAKDAARKRAERAAKRGSVASMSPKQRLADLTEAGVQRLTARIPGLSDDTAREVLLKTAREYATRPIAIEAGTRLIGQWQGGGSPSLLVDSVDDDGYLTITKRSVGTDFRHAVELPKPMRIHRDLLAPPPILDEARDDGRIGGRPATIETRSAQKDVGMSEVASMDRDYAAEDAAEALKAGLGRDVPADHAAALREEADTMLTELYADSPANSPGPVDFWVAGTAGKVAKSATLTDIQLPFATVKLRGQEPARINIWTRSAFREVLEP</sequence>
<evidence type="ECO:0000256" key="1">
    <source>
        <dbReference type="SAM" id="MobiDB-lite"/>
    </source>
</evidence>
<name>A0ABN5Y682_MYCME</name>
<feature type="compositionally biased region" description="Basic and acidic residues" evidence="1">
    <location>
        <begin position="1"/>
        <end position="10"/>
    </location>
</feature>
<accession>A0ABN5Y682</accession>
<protein>
    <submittedName>
        <fullName evidence="2">Uncharacterized protein</fullName>
    </submittedName>
</protein>